<keyword evidence="1" id="KW-0175">Coiled coil</keyword>
<evidence type="ECO:0000256" key="1">
    <source>
        <dbReference type="SAM" id="Coils"/>
    </source>
</evidence>
<organism evidence="3 4">
    <name type="scientific">Mycoplasmopsis bovis</name>
    <name type="common">Mycoplasma bovis</name>
    <dbReference type="NCBI Taxonomy" id="28903"/>
    <lineage>
        <taxon>Bacteria</taxon>
        <taxon>Bacillati</taxon>
        <taxon>Mycoplasmatota</taxon>
        <taxon>Mycoplasmoidales</taxon>
        <taxon>Metamycoplasmataceae</taxon>
        <taxon>Mycoplasmopsis</taxon>
    </lineage>
</organism>
<evidence type="ECO:0000256" key="2">
    <source>
        <dbReference type="SAM" id="SignalP"/>
    </source>
</evidence>
<proteinExistence type="predicted"/>
<evidence type="ECO:0000313" key="4">
    <source>
        <dbReference type="Proteomes" id="UP000233776"/>
    </source>
</evidence>
<feature type="signal peptide" evidence="2">
    <location>
        <begin position="1"/>
        <end position="23"/>
    </location>
</feature>
<evidence type="ECO:0000313" key="3">
    <source>
        <dbReference type="EMBL" id="SBO46246.1"/>
    </source>
</evidence>
<dbReference type="EMBL" id="LT578453">
    <property type="protein sequence ID" value="SBO46246.1"/>
    <property type="molecule type" value="Genomic_DNA"/>
</dbReference>
<sequence length="526" mass="62127">MRIKKGIKNIALLLGTTVAPALASVSCLNVLKILEPTAKIIKTDNVRPPAGFNFNEHKENVNEYLLNNKYRGYFLIDSSKEPKQFLKENNKYYFAKVTHEDKTISSDVYKNNNWKTDEFLPMIFIAPELKEDLFKKPGSEKFKSKLSDTYIPPVEFNNLLRNYLKGSVHLTPDEHKNFLTNMTNFLEYDSSVKRDFTIGSDKYGTFIDKFNDHYDETPYDYNKKIIKREDQFIRFNKVHGDYMELLNKDLANDPNNRIWFMPFTRSKAKAFHGRTDIYNELDEKKLWIKRGPQSYYDVLGTPNLLDQFSDPAKAYLDTQINIRAYKDYLLFLLKFQEFKNTFKTKDEINKLNEEEKEKTETEEYKKELEKFRDLLNKLTGLLTTATSRTVLGKEVERPDNQNETRVSMFPVANNELSALITKADYEHSFVWAHRALYEEVIPIHVALFGELPADLVPNNNNQINIKKYITYYVNKVMKNKFQDFKEIEDNTDLNEKYNTEEYKKKAGEIYKEWLNKWKRLKENISN</sequence>
<feature type="coiled-coil region" evidence="1">
    <location>
        <begin position="351"/>
        <end position="381"/>
    </location>
</feature>
<protein>
    <recommendedName>
        <fullName evidence="5">Lipoprotein</fullName>
    </recommendedName>
</protein>
<reference evidence="3 4" key="1">
    <citation type="submission" date="2016-06" db="EMBL/GenBank/DDBJ databases">
        <authorList>
            <person name="Kjaerup R.B."/>
            <person name="Dalgaard T.S."/>
            <person name="Juul-Madsen H.R."/>
        </authorList>
    </citation>
    <scope>NUCLEOTIDE SEQUENCE [LARGE SCALE GENOMIC DNA]</scope>
    <source>
        <strain evidence="3">JF4278</strain>
    </source>
</reference>
<dbReference type="RefSeq" id="WP_075271147.1">
    <property type="nucleotide sequence ID" value="NZ_CP022589.1"/>
</dbReference>
<dbReference type="NCBIfam" id="NF045940">
    <property type="entry name" value="ICE_LP_CDS14"/>
    <property type="match status" value="1"/>
</dbReference>
<dbReference type="Proteomes" id="UP000233776">
    <property type="component" value="Chromosome I"/>
</dbReference>
<evidence type="ECO:0008006" key="5">
    <source>
        <dbReference type="Google" id="ProtNLM"/>
    </source>
</evidence>
<feature type="chain" id="PRO_5041125532" description="Lipoprotein" evidence="2">
    <location>
        <begin position="24"/>
        <end position="526"/>
    </location>
</feature>
<keyword evidence="2" id="KW-0732">Signal</keyword>
<dbReference type="PROSITE" id="PS51257">
    <property type="entry name" value="PROKAR_LIPOPROTEIN"/>
    <property type="match status" value="1"/>
</dbReference>
<accession>A0A2N8U2J6</accession>
<name>A0A2N8U2J6_MYCBV</name>
<gene>
    <name evidence="3" type="ORF">MBOVJF4278_00474</name>
</gene>
<dbReference type="AlphaFoldDB" id="A0A2N8U2J6"/>